<dbReference type="Gene3D" id="3.40.190.10">
    <property type="entry name" value="Periplasmic binding protein-like II"/>
    <property type="match status" value="1"/>
</dbReference>
<dbReference type="PANTHER" id="PTHR42928">
    <property type="entry name" value="TRICARBOXYLATE-BINDING PROTEIN"/>
    <property type="match status" value="1"/>
</dbReference>
<reference evidence="3 4" key="1">
    <citation type="submission" date="2016-03" db="EMBL/GenBank/DDBJ databases">
        <authorList>
            <consortium name="Pathogen Informatics"/>
        </authorList>
    </citation>
    <scope>NUCLEOTIDE SEQUENCE [LARGE SCALE GENOMIC DNA]</scope>
    <source>
        <strain evidence="3 4">NCTC13364</strain>
    </source>
</reference>
<gene>
    <name evidence="3" type="ORF">SAMEA1982600_05122</name>
</gene>
<dbReference type="InterPro" id="IPR006311">
    <property type="entry name" value="TAT_signal"/>
</dbReference>
<evidence type="ECO:0000256" key="1">
    <source>
        <dbReference type="ARBA" id="ARBA00006987"/>
    </source>
</evidence>
<evidence type="ECO:0000313" key="4">
    <source>
        <dbReference type="Proteomes" id="UP000077037"/>
    </source>
</evidence>
<dbReference type="EMBL" id="FKBS01000029">
    <property type="protein sequence ID" value="SAI58617.1"/>
    <property type="molecule type" value="Genomic_DNA"/>
</dbReference>
<dbReference type="PROSITE" id="PS51318">
    <property type="entry name" value="TAT"/>
    <property type="match status" value="1"/>
</dbReference>
<dbReference type="Gene3D" id="3.40.190.150">
    <property type="entry name" value="Bordetella uptake gene, domain 1"/>
    <property type="match status" value="1"/>
</dbReference>
<dbReference type="InterPro" id="IPR005064">
    <property type="entry name" value="BUG"/>
</dbReference>
<sequence>METTQKTFRARRGLLAAAVAATAALALPLGAQAAGSFPDHPITLVVPFSPGGGTDIAARILATRMGQKLGQSVVVDNRAGAGGQIAADMVARAAPDGYTLLFANSGMLAINPWLYDLRSDPATSFAPVSLFADLPFALVVAPSVKASNVQELIALAKARPGDHTFASSGTGGAPHLTGEIFQQATGTQLTHVPYKGGGPAMTDLMAGRVDMLFASILEVSPYVKAGKLRALAITGPDRSPTLPDVPTIDQAGVRNAQGGSWTAVMAPADTPRPVVDKLSALVREIAAEPDIVQKLVAQGAVAHGSTPDEVARLAASERARYGDIIKARGLKVQ</sequence>
<dbReference type="OrthoDB" id="8678477at2"/>
<name>A0A157RKV2_9BORD</name>
<dbReference type="Pfam" id="PF03401">
    <property type="entry name" value="TctC"/>
    <property type="match status" value="1"/>
</dbReference>
<dbReference type="CDD" id="cd07012">
    <property type="entry name" value="PBP2_Bug_TTT"/>
    <property type="match status" value="1"/>
</dbReference>
<evidence type="ECO:0000256" key="2">
    <source>
        <dbReference type="SAM" id="SignalP"/>
    </source>
</evidence>
<dbReference type="InterPro" id="IPR042100">
    <property type="entry name" value="Bug_dom1"/>
</dbReference>
<dbReference type="RefSeq" id="WP_066420724.1">
    <property type="nucleotide sequence ID" value="NZ_FKBS01000029.1"/>
</dbReference>
<dbReference type="AlphaFoldDB" id="A0A157RKV2"/>
<dbReference type="PANTHER" id="PTHR42928:SF5">
    <property type="entry name" value="BLR1237 PROTEIN"/>
    <property type="match status" value="1"/>
</dbReference>
<dbReference type="PIRSF" id="PIRSF017082">
    <property type="entry name" value="YflP"/>
    <property type="match status" value="1"/>
</dbReference>
<accession>A0A157RKV2</accession>
<evidence type="ECO:0000313" key="3">
    <source>
        <dbReference type="EMBL" id="SAI58617.1"/>
    </source>
</evidence>
<keyword evidence="2" id="KW-0732">Signal</keyword>
<organism evidence="3 4">
    <name type="scientific">Bordetella ansorpii</name>
    <dbReference type="NCBI Taxonomy" id="288768"/>
    <lineage>
        <taxon>Bacteria</taxon>
        <taxon>Pseudomonadati</taxon>
        <taxon>Pseudomonadota</taxon>
        <taxon>Betaproteobacteria</taxon>
        <taxon>Burkholderiales</taxon>
        <taxon>Alcaligenaceae</taxon>
        <taxon>Bordetella</taxon>
    </lineage>
</organism>
<feature type="signal peptide" evidence="2">
    <location>
        <begin position="1"/>
        <end position="33"/>
    </location>
</feature>
<dbReference type="SUPFAM" id="SSF53850">
    <property type="entry name" value="Periplasmic binding protein-like II"/>
    <property type="match status" value="1"/>
</dbReference>
<protein>
    <submittedName>
        <fullName evidence="3">Putattive exported protein</fullName>
    </submittedName>
</protein>
<comment type="similarity">
    <text evidence="1">Belongs to the UPF0065 (bug) family.</text>
</comment>
<proteinExistence type="inferred from homology"/>
<dbReference type="Proteomes" id="UP000077037">
    <property type="component" value="Unassembled WGS sequence"/>
</dbReference>
<feature type="chain" id="PRO_5007615749" evidence="2">
    <location>
        <begin position="34"/>
        <end position="333"/>
    </location>
</feature>